<dbReference type="AlphaFoldDB" id="A0A285P4V0"/>
<dbReference type="Gene3D" id="3.40.30.10">
    <property type="entry name" value="Glutaredoxin"/>
    <property type="match status" value="1"/>
</dbReference>
<dbReference type="EMBL" id="OBEK01000005">
    <property type="protein sequence ID" value="SNZ16740.1"/>
    <property type="molecule type" value="Genomic_DNA"/>
</dbReference>
<dbReference type="PROSITE" id="PS51354">
    <property type="entry name" value="GLUTAREDOXIN_2"/>
    <property type="match status" value="1"/>
</dbReference>
<organism evidence="2 3">
    <name type="scientific">Terribacillus aidingensis</name>
    <dbReference type="NCBI Taxonomy" id="586416"/>
    <lineage>
        <taxon>Bacteria</taxon>
        <taxon>Bacillati</taxon>
        <taxon>Bacillota</taxon>
        <taxon>Bacilli</taxon>
        <taxon>Bacillales</taxon>
        <taxon>Bacillaceae</taxon>
        <taxon>Terribacillus</taxon>
    </lineage>
</organism>
<accession>A0A285P4V0</accession>
<dbReference type="InterPro" id="IPR036249">
    <property type="entry name" value="Thioredoxin-like_sf"/>
</dbReference>
<feature type="domain" description="Glutaredoxin" evidence="1">
    <location>
        <begin position="6"/>
        <end position="63"/>
    </location>
</feature>
<evidence type="ECO:0000313" key="2">
    <source>
        <dbReference type="EMBL" id="SNZ16740.1"/>
    </source>
</evidence>
<reference evidence="3" key="1">
    <citation type="submission" date="2017-09" db="EMBL/GenBank/DDBJ databases">
        <authorList>
            <person name="Varghese N."/>
            <person name="Submissions S."/>
        </authorList>
    </citation>
    <scope>NUCLEOTIDE SEQUENCE [LARGE SCALE GENOMIC DNA]</scope>
    <source>
        <strain evidence="3">CGMCC 1.8913</strain>
    </source>
</reference>
<dbReference type="Proteomes" id="UP000219356">
    <property type="component" value="Unassembled WGS sequence"/>
</dbReference>
<sequence length="91" mass="10741">MKHRKVDVYISDHCRQCDEVVQQLDEWNISYNLKNVTESPALLKEMQAYSIYSTPLVLVNGEKVHGFQRERLQQVLGLINRMRSTRTQISY</sequence>
<evidence type="ECO:0000259" key="1">
    <source>
        <dbReference type="Pfam" id="PF00462"/>
    </source>
</evidence>
<dbReference type="Pfam" id="PF00462">
    <property type="entry name" value="Glutaredoxin"/>
    <property type="match status" value="1"/>
</dbReference>
<protein>
    <submittedName>
        <fullName evidence="2">Glutaredoxin</fullName>
    </submittedName>
</protein>
<gene>
    <name evidence="2" type="ORF">SAMN05421503_2991</name>
</gene>
<dbReference type="RefSeq" id="WP_179637109.1">
    <property type="nucleotide sequence ID" value="NZ_OBEK01000005.1"/>
</dbReference>
<dbReference type="SUPFAM" id="SSF52833">
    <property type="entry name" value="Thioredoxin-like"/>
    <property type="match status" value="1"/>
</dbReference>
<keyword evidence="3" id="KW-1185">Reference proteome</keyword>
<name>A0A285P4V0_9BACI</name>
<evidence type="ECO:0000313" key="3">
    <source>
        <dbReference type="Proteomes" id="UP000219356"/>
    </source>
</evidence>
<dbReference type="InterPro" id="IPR002109">
    <property type="entry name" value="Glutaredoxin"/>
</dbReference>
<dbReference type="CDD" id="cd02976">
    <property type="entry name" value="NrdH"/>
    <property type="match status" value="1"/>
</dbReference>
<proteinExistence type="predicted"/>